<dbReference type="PANTHER" id="PTHR42898:SF6">
    <property type="entry name" value="NADP-DEPENDENT MANNITOL DEHYDROGENASE"/>
    <property type="match status" value="1"/>
</dbReference>
<dbReference type="GO" id="GO:0016491">
    <property type="term" value="F:oxidoreductase activity"/>
    <property type="evidence" value="ECO:0007669"/>
    <property type="project" value="UniProtKB-KW"/>
</dbReference>
<dbReference type="InterPro" id="IPR036291">
    <property type="entry name" value="NAD(P)-bd_dom_sf"/>
</dbReference>
<dbReference type="EnsemblPlants" id="KQK94283">
    <property type="protein sequence ID" value="KQK94283"/>
    <property type="gene ID" value="SETIT_027921mg"/>
</dbReference>
<dbReference type="InterPro" id="IPR045000">
    <property type="entry name" value="TR"/>
</dbReference>
<dbReference type="Proteomes" id="UP000004995">
    <property type="component" value="Unassembled WGS sequence"/>
</dbReference>
<dbReference type="SUPFAM" id="SSF51735">
    <property type="entry name" value="NAD(P)-binding Rossmann-fold domains"/>
    <property type="match status" value="1"/>
</dbReference>
<dbReference type="PRINTS" id="PR00081">
    <property type="entry name" value="GDHRDH"/>
</dbReference>
<name>K3ZMV1_SETIT</name>
<evidence type="ECO:0008006" key="6">
    <source>
        <dbReference type="Google" id="ProtNLM"/>
    </source>
</evidence>
<dbReference type="OMA" id="ESASHLC"/>
<dbReference type="EMBL" id="AGNK02004814">
    <property type="status" value="NOT_ANNOTATED_CDS"/>
    <property type="molecule type" value="Genomic_DNA"/>
</dbReference>
<keyword evidence="3" id="KW-0812">Transmembrane</keyword>
<keyword evidence="3" id="KW-0472">Membrane</keyword>
<dbReference type="AlphaFoldDB" id="K3ZMV1"/>
<dbReference type="Gramene" id="KQK94283">
    <property type="protein sequence ID" value="KQK94283"/>
    <property type="gene ID" value="SETIT_027921mg"/>
</dbReference>
<keyword evidence="5" id="KW-1185">Reference proteome</keyword>
<dbReference type="Gene3D" id="3.40.50.720">
    <property type="entry name" value="NAD(P)-binding Rossmann-like Domain"/>
    <property type="match status" value="1"/>
</dbReference>
<evidence type="ECO:0000256" key="3">
    <source>
        <dbReference type="SAM" id="Phobius"/>
    </source>
</evidence>
<dbReference type="Pfam" id="PF00106">
    <property type="entry name" value="adh_short"/>
    <property type="match status" value="1"/>
</dbReference>
<evidence type="ECO:0000313" key="4">
    <source>
        <dbReference type="EnsemblPlants" id="KQK94283"/>
    </source>
</evidence>
<feature type="transmembrane region" description="Helical" evidence="3">
    <location>
        <begin position="47"/>
        <end position="67"/>
    </location>
</feature>
<proteinExistence type="predicted"/>
<dbReference type="InterPro" id="IPR020904">
    <property type="entry name" value="Sc_DH/Rdtase_CS"/>
</dbReference>
<dbReference type="STRING" id="4555.K3ZMV1"/>
<dbReference type="PANTHER" id="PTHR42898">
    <property type="entry name" value="TROPINONE REDUCTASE"/>
    <property type="match status" value="1"/>
</dbReference>
<keyword evidence="1" id="KW-0521">NADP</keyword>
<evidence type="ECO:0000256" key="2">
    <source>
        <dbReference type="ARBA" id="ARBA00023002"/>
    </source>
</evidence>
<dbReference type="InterPro" id="IPR002347">
    <property type="entry name" value="SDR_fam"/>
</dbReference>
<dbReference type="HOGENOM" id="CLU_2021252_0_0_1"/>
<dbReference type="InParanoid" id="K3ZMV1"/>
<protein>
    <recommendedName>
        <fullName evidence="6">NAD-dependent epimerase/dehydratase domain-containing protein</fullName>
    </recommendedName>
</protein>
<sequence length="123" mass="13759">KQCRDSHKKTSYGAYYKEYSLLMATNLESAYHLCLLVHPLLKASGSGSIVFISSIAGVVALFSGPIYGMTKASLNQLVKNLACEWAKDNIRINADAPGYISTYSTSYFFSNHLTYFFKDFLIF</sequence>
<accession>K3ZMV1</accession>
<reference evidence="5" key="1">
    <citation type="journal article" date="2012" name="Nat. Biotechnol.">
        <title>Reference genome sequence of the model plant Setaria.</title>
        <authorList>
            <person name="Bennetzen J.L."/>
            <person name="Schmutz J."/>
            <person name="Wang H."/>
            <person name="Percifield R."/>
            <person name="Hawkins J."/>
            <person name="Pontaroli A.C."/>
            <person name="Estep M."/>
            <person name="Feng L."/>
            <person name="Vaughn J.N."/>
            <person name="Grimwood J."/>
            <person name="Jenkins J."/>
            <person name="Barry K."/>
            <person name="Lindquist E."/>
            <person name="Hellsten U."/>
            <person name="Deshpande S."/>
            <person name="Wang X."/>
            <person name="Wu X."/>
            <person name="Mitros T."/>
            <person name="Triplett J."/>
            <person name="Yang X."/>
            <person name="Ye C.Y."/>
            <person name="Mauro-Herrera M."/>
            <person name="Wang L."/>
            <person name="Li P."/>
            <person name="Sharma M."/>
            <person name="Sharma R."/>
            <person name="Ronald P.C."/>
            <person name="Panaud O."/>
            <person name="Kellogg E.A."/>
            <person name="Brutnell T.P."/>
            <person name="Doust A.N."/>
            <person name="Tuskan G.A."/>
            <person name="Rokhsar D."/>
            <person name="Devos K.M."/>
        </authorList>
    </citation>
    <scope>NUCLEOTIDE SEQUENCE [LARGE SCALE GENOMIC DNA]</scope>
    <source>
        <strain evidence="5">cv. Yugu1</strain>
    </source>
</reference>
<keyword evidence="3" id="KW-1133">Transmembrane helix</keyword>
<evidence type="ECO:0000313" key="5">
    <source>
        <dbReference type="Proteomes" id="UP000004995"/>
    </source>
</evidence>
<organism evidence="4 5">
    <name type="scientific">Setaria italica</name>
    <name type="common">Foxtail millet</name>
    <name type="synonym">Panicum italicum</name>
    <dbReference type="NCBI Taxonomy" id="4555"/>
    <lineage>
        <taxon>Eukaryota</taxon>
        <taxon>Viridiplantae</taxon>
        <taxon>Streptophyta</taxon>
        <taxon>Embryophyta</taxon>
        <taxon>Tracheophyta</taxon>
        <taxon>Spermatophyta</taxon>
        <taxon>Magnoliopsida</taxon>
        <taxon>Liliopsida</taxon>
        <taxon>Poales</taxon>
        <taxon>Poaceae</taxon>
        <taxon>PACMAD clade</taxon>
        <taxon>Panicoideae</taxon>
        <taxon>Panicodae</taxon>
        <taxon>Paniceae</taxon>
        <taxon>Cenchrinae</taxon>
        <taxon>Setaria</taxon>
    </lineage>
</organism>
<keyword evidence="2" id="KW-0560">Oxidoreductase</keyword>
<reference evidence="4" key="2">
    <citation type="submission" date="2018-08" db="UniProtKB">
        <authorList>
            <consortium name="EnsemblPlants"/>
        </authorList>
    </citation>
    <scope>IDENTIFICATION</scope>
    <source>
        <strain evidence="4">Yugu1</strain>
    </source>
</reference>
<dbReference type="eggNOG" id="KOG0725">
    <property type="taxonomic scope" value="Eukaryota"/>
</dbReference>
<evidence type="ECO:0000256" key="1">
    <source>
        <dbReference type="ARBA" id="ARBA00022857"/>
    </source>
</evidence>
<dbReference type="PROSITE" id="PS00061">
    <property type="entry name" value="ADH_SHORT"/>
    <property type="match status" value="1"/>
</dbReference>